<protein>
    <submittedName>
        <fullName evidence="2">Uncharacterized protein</fullName>
    </submittedName>
</protein>
<sequence length="165" mass="18193">MIDDDGKPTPLATDWRSDDKYASACLTMLKTIYPPQLLELFPDESVDQSRVRSWFMDTASIGQSAAGKAANTFILIKDAKIKQVQTGSNKKDVAKESNKRTTPTRTANPALSDASNHQAVKQPIPTALPSPTMHIDIQVHISPDASPEQIDKIFESMAKHLYGRK</sequence>
<dbReference type="AlphaFoldDB" id="A0A645EP89"/>
<accession>A0A645EP89</accession>
<feature type="region of interest" description="Disordered" evidence="1">
    <location>
        <begin position="85"/>
        <end position="118"/>
    </location>
</feature>
<name>A0A645EP89_9ZZZZ</name>
<feature type="compositionally biased region" description="Basic and acidic residues" evidence="1">
    <location>
        <begin position="89"/>
        <end position="99"/>
    </location>
</feature>
<gene>
    <name evidence="2" type="ORF">SDC9_151069</name>
</gene>
<dbReference type="EMBL" id="VSSQ01049754">
    <property type="protein sequence ID" value="MPN03835.1"/>
    <property type="molecule type" value="Genomic_DNA"/>
</dbReference>
<evidence type="ECO:0000256" key="1">
    <source>
        <dbReference type="SAM" id="MobiDB-lite"/>
    </source>
</evidence>
<comment type="caution">
    <text evidence="2">The sequence shown here is derived from an EMBL/GenBank/DDBJ whole genome shotgun (WGS) entry which is preliminary data.</text>
</comment>
<evidence type="ECO:0000313" key="2">
    <source>
        <dbReference type="EMBL" id="MPN03835.1"/>
    </source>
</evidence>
<reference evidence="2" key="1">
    <citation type="submission" date="2019-08" db="EMBL/GenBank/DDBJ databases">
        <authorList>
            <person name="Kucharzyk K."/>
            <person name="Murdoch R.W."/>
            <person name="Higgins S."/>
            <person name="Loffler F."/>
        </authorList>
    </citation>
    <scope>NUCLEOTIDE SEQUENCE</scope>
</reference>
<proteinExistence type="predicted"/>
<feature type="compositionally biased region" description="Polar residues" evidence="1">
    <location>
        <begin position="100"/>
        <end position="118"/>
    </location>
</feature>
<organism evidence="2">
    <name type="scientific">bioreactor metagenome</name>
    <dbReference type="NCBI Taxonomy" id="1076179"/>
    <lineage>
        <taxon>unclassified sequences</taxon>
        <taxon>metagenomes</taxon>
        <taxon>ecological metagenomes</taxon>
    </lineage>
</organism>